<dbReference type="EMBL" id="CP077062">
    <property type="protein sequence ID" value="QWZ07610.1"/>
    <property type="molecule type" value="Genomic_DNA"/>
</dbReference>
<dbReference type="Proteomes" id="UP000683575">
    <property type="component" value="Chromosome"/>
</dbReference>
<gene>
    <name evidence="1" type="ORF">KRR39_19640</name>
</gene>
<keyword evidence="2" id="KW-1185">Reference proteome</keyword>
<sequence>MSRVVYLHVGAPKTGTTYLQDRLALNKTELARHGVHYPLQLHASQFRPALDLLEMPWGGLHVDVDGEWEGLMNRVRRLNGKVIVSHEILAAARTNQVKRAMASLEGAEVHLVYSARDLARQIPAEWQEGIKHQRKQAFAGFLSKVQSSRRTKPNMWFWRVQSLPDVLSRWSKGLPPENVHLVTVPQAGAPRDLLWRRYCQAFGIDPAWAPEQSDRENVSIGAAETTLVRRLNRRLKDAGLPSEEYRRLVRELVVHQTLAQRPGMTKVTLPPAAFPWADEVADEWIEWIVGSGIDVIGDVADLRPVPTAPGTPWANPDRPRRVEMVDAALDAIVALAMEAANRPDPHEQITARIGRAARRLRGQ</sequence>
<evidence type="ECO:0000313" key="1">
    <source>
        <dbReference type="EMBL" id="QWZ07610.1"/>
    </source>
</evidence>
<dbReference type="RefSeq" id="WP_216939121.1">
    <property type="nucleotide sequence ID" value="NZ_CP077062.1"/>
</dbReference>
<dbReference type="AlphaFoldDB" id="A0A975XZN9"/>
<accession>A0A975XZN9</accession>
<protein>
    <recommendedName>
        <fullName evidence="3">Sulfotransferase family protein</fullName>
    </recommendedName>
</protein>
<evidence type="ECO:0000313" key="2">
    <source>
        <dbReference type="Proteomes" id="UP000683575"/>
    </source>
</evidence>
<reference evidence="1" key="1">
    <citation type="submission" date="2021-06" db="EMBL/GenBank/DDBJ databases">
        <title>Complete genome sequence of Nocardioides sp. G188.</title>
        <authorList>
            <person name="Im W.-T."/>
        </authorList>
    </citation>
    <scope>NUCLEOTIDE SEQUENCE</scope>
    <source>
        <strain evidence="1">G188</strain>
    </source>
</reference>
<proteinExistence type="predicted"/>
<organism evidence="1 2">
    <name type="scientific">Nocardioides panacis</name>
    <dbReference type="NCBI Taxonomy" id="2849501"/>
    <lineage>
        <taxon>Bacteria</taxon>
        <taxon>Bacillati</taxon>
        <taxon>Actinomycetota</taxon>
        <taxon>Actinomycetes</taxon>
        <taxon>Propionibacteriales</taxon>
        <taxon>Nocardioidaceae</taxon>
        <taxon>Nocardioides</taxon>
    </lineage>
</organism>
<evidence type="ECO:0008006" key="3">
    <source>
        <dbReference type="Google" id="ProtNLM"/>
    </source>
</evidence>
<name>A0A975XZN9_9ACTN</name>
<dbReference type="KEGG" id="nps:KRR39_19640"/>